<organism evidence="1 2">
    <name type="scientific">Cerrena zonata</name>
    <dbReference type="NCBI Taxonomy" id="2478898"/>
    <lineage>
        <taxon>Eukaryota</taxon>
        <taxon>Fungi</taxon>
        <taxon>Dikarya</taxon>
        <taxon>Basidiomycota</taxon>
        <taxon>Agaricomycotina</taxon>
        <taxon>Agaricomycetes</taxon>
        <taxon>Polyporales</taxon>
        <taxon>Cerrenaceae</taxon>
        <taxon>Cerrena</taxon>
    </lineage>
</organism>
<dbReference type="SUPFAM" id="SSF81383">
    <property type="entry name" value="F-box domain"/>
    <property type="match status" value="1"/>
</dbReference>
<comment type="caution">
    <text evidence="1">The sequence shown here is derived from an EMBL/GenBank/DDBJ whole genome shotgun (WGS) entry which is preliminary data.</text>
</comment>
<keyword evidence="2" id="KW-1185">Reference proteome</keyword>
<protein>
    <recommendedName>
        <fullName evidence="3">F-box domain-containing protein</fullName>
    </recommendedName>
</protein>
<sequence length="110" mass="12423">MTLTGQKQTIPRLPLELVEVIIDFLHSQKDVLATCSVVSRHWLPAARYYLSGEIDVVDYMGVSPKPVLKAQTFIRFMLPPQNPFLTYIHGATITTDMYLADVMQVLLTIS</sequence>
<reference evidence="1 2" key="1">
    <citation type="submission" date="2022-09" db="EMBL/GenBank/DDBJ databases">
        <authorList>
            <person name="Palmer J.M."/>
        </authorList>
    </citation>
    <scope>NUCLEOTIDE SEQUENCE [LARGE SCALE GENOMIC DNA]</scope>
    <source>
        <strain evidence="1 2">DSM 7382</strain>
    </source>
</reference>
<evidence type="ECO:0000313" key="1">
    <source>
        <dbReference type="EMBL" id="KAK7680384.1"/>
    </source>
</evidence>
<dbReference type="AlphaFoldDB" id="A0AAW0FLE3"/>
<evidence type="ECO:0008006" key="3">
    <source>
        <dbReference type="Google" id="ProtNLM"/>
    </source>
</evidence>
<evidence type="ECO:0000313" key="2">
    <source>
        <dbReference type="Proteomes" id="UP001385951"/>
    </source>
</evidence>
<proteinExistence type="predicted"/>
<dbReference type="Proteomes" id="UP001385951">
    <property type="component" value="Unassembled WGS sequence"/>
</dbReference>
<name>A0AAW0FLE3_9APHY</name>
<dbReference type="InterPro" id="IPR036047">
    <property type="entry name" value="F-box-like_dom_sf"/>
</dbReference>
<accession>A0AAW0FLE3</accession>
<gene>
    <name evidence="1" type="ORF">QCA50_016624</name>
</gene>
<dbReference type="EMBL" id="JASBNA010000050">
    <property type="protein sequence ID" value="KAK7680384.1"/>
    <property type="molecule type" value="Genomic_DNA"/>
</dbReference>